<dbReference type="InterPro" id="IPR022090">
    <property type="entry name" value="DUF3634"/>
</dbReference>
<feature type="compositionally biased region" description="Gly residues" evidence="1">
    <location>
        <begin position="100"/>
        <end position="110"/>
    </location>
</feature>
<dbReference type="RefSeq" id="WP_077244490.1">
    <property type="nucleotide sequence ID" value="NZ_MUZR01000038.1"/>
</dbReference>
<dbReference type="Pfam" id="PF12321">
    <property type="entry name" value="DUF3634"/>
    <property type="match status" value="1"/>
</dbReference>
<dbReference type="OrthoDB" id="5785391at2"/>
<keyword evidence="3" id="KW-1185">Reference proteome</keyword>
<evidence type="ECO:0000313" key="3">
    <source>
        <dbReference type="Proteomes" id="UP000189177"/>
    </source>
</evidence>
<feature type="region of interest" description="Disordered" evidence="1">
    <location>
        <begin position="89"/>
        <end position="110"/>
    </location>
</feature>
<comment type="caution">
    <text evidence="2">The sequence shown here is derived from an EMBL/GenBank/DDBJ whole genome shotgun (WGS) entry which is preliminary data.</text>
</comment>
<organism evidence="2 3">
    <name type="scientific">Thioalkalivibrio halophilus</name>
    <dbReference type="NCBI Taxonomy" id="252474"/>
    <lineage>
        <taxon>Bacteria</taxon>
        <taxon>Pseudomonadati</taxon>
        <taxon>Pseudomonadota</taxon>
        <taxon>Gammaproteobacteria</taxon>
        <taxon>Chromatiales</taxon>
        <taxon>Ectothiorhodospiraceae</taxon>
        <taxon>Thioalkalivibrio</taxon>
    </lineage>
</organism>
<name>A0A1V2ZX55_9GAMM</name>
<gene>
    <name evidence="2" type="ORF">B1A74_09500</name>
</gene>
<evidence type="ECO:0008006" key="4">
    <source>
        <dbReference type="Google" id="ProtNLM"/>
    </source>
</evidence>
<sequence length="110" mass="12138">MLLTLLFMFGVLALGIALMLWHARLVFTVELRDGTARARRGKPPRAFLRGCEDVARQYRIQRGRIHAVRTDGGVQLRFSRGLPKNTHQAFRNVWTPPPGGGGGGGMRATG</sequence>
<dbReference type="Proteomes" id="UP000189177">
    <property type="component" value="Unassembled WGS sequence"/>
</dbReference>
<evidence type="ECO:0000313" key="2">
    <source>
        <dbReference type="EMBL" id="OOC09708.1"/>
    </source>
</evidence>
<dbReference type="AlphaFoldDB" id="A0A1V2ZX55"/>
<reference evidence="2 3" key="1">
    <citation type="submission" date="2017-02" db="EMBL/GenBank/DDBJ databases">
        <title>Genomic diversity within the haloalkaliphilic genus Thioalkalivibrio.</title>
        <authorList>
            <person name="Ahn A.-C."/>
            <person name="Meier-Kolthoff J."/>
            <person name="Overmars L."/>
            <person name="Richter M."/>
            <person name="Woyke T."/>
            <person name="Sorokin D.Y."/>
            <person name="Muyzer G."/>
        </authorList>
    </citation>
    <scope>NUCLEOTIDE SEQUENCE [LARGE SCALE GENOMIC DNA]</scope>
    <source>
        <strain evidence="2 3">HL17</strain>
    </source>
</reference>
<dbReference type="EMBL" id="MUZR01000038">
    <property type="protein sequence ID" value="OOC09708.1"/>
    <property type="molecule type" value="Genomic_DNA"/>
</dbReference>
<proteinExistence type="predicted"/>
<accession>A0A1V2ZX55</accession>
<protein>
    <recommendedName>
        <fullName evidence="4">DUF3634 domain-containing protein</fullName>
    </recommendedName>
</protein>
<evidence type="ECO:0000256" key="1">
    <source>
        <dbReference type="SAM" id="MobiDB-lite"/>
    </source>
</evidence>